<proteinExistence type="predicted"/>
<evidence type="ECO:0000313" key="2">
    <source>
        <dbReference type="Proteomes" id="UP000479000"/>
    </source>
</evidence>
<keyword evidence="2" id="KW-1185">Reference proteome</keyword>
<protein>
    <submittedName>
        <fullName evidence="1">Uncharacterized protein</fullName>
    </submittedName>
</protein>
<dbReference type="Proteomes" id="UP000479000">
    <property type="component" value="Unassembled WGS sequence"/>
</dbReference>
<dbReference type="AlphaFoldDB" id="A0A6H5GXY5"/>
<evidence type="ECO:0000313" key="1">
    <source>
        <dbReference type="EMBL" id="CAB0007861.1"/>
    </source>
</evidence>
<dbReference type="EMBL" id="CADCXU010019673">
    <property type="protein sequence ID" value="CAB0007861.1"/>
    <property type="molecule type" value="Genomic_DNA"/>
</dbReference>
<accession>A0A6H5GXY5</accession>
<name>A0A6H5GXY5_9HEMI</name>
<gene>
    <name evidence="1" type="ORF">NTEN_LOCUS13108</name>
</gene>
<reference evidence="1 2" key="1">
    <citation type="submission" date="2020-02" db="EMBL/GenBank/DDBJ databases">
        <authorList>
            <person name="Ferguson B K."/>
        </authorList>
    </citation>
    <scope>NUCLEOTIDE SEQUENCE [LARGE SCALE GENOMIC DNA]</scope>
</reference>
<feature type="non-terminal residue" evidence="1">
    <location>
        <position position="55"/>
    </location>
</feature>
<sequence length="55" mass="6489">MKPIRSRFALNYCNPQPFKQITLDPLVLSDSFIHETVRIAFPYTRVANIPQQLLW</sequence>
<organism evidence="1 2">
    <name type="scientific">Nesidiocoris tenuis</name>
    <dbReference type="NCBI Taxonomy" id="355587"/>
    <lineage>
        <taxon>Eukaryota</taxon>
        <taxon>Metazoa</taxon>
        <taxon>Ecdysozoa</taxon>
        <taxon>Arthropoda</taxon>
        <taxon>Hexapoda</taxon>
        <taxon>Insecta</taxon>
        <taxon>Pterygota</taxon>
        <taxon>Neoptera</taxon>
        <taxon>Paraneoptera</taxon>
        <taxon>Hemiptera</taxon>
        <taxon>Heteroptera</taxon>
        <taxon>Panheteroptera</taxon>
        <taxon>Cimicomorpha</taxon>
        <taxon>Miridae</taxon>
        <taxon>Dicyphina</taxon>
        <taxon>Nesidiocoris</taxon>
    </lineage>
</organism>